<evidence type="ECO:0000313" key="2">
    <source>
        <dbReference type="Proteomes" id="UP000633936"/>
    </source>
</evidence>
<protein>
    <submittedName>
        <fullName evidence="1">TnpV protein</fullName>
    </submittedName>
</protein>
<dbReference type="InterPro" id="IPR026989">
    <property type="entry name" value="TnpV"/>
</dbReference>
<dbReference type="Pfam" id="PF14198">
    <property type="entry name" value="TnpV"/>
    <property type="match status" value="1"/>
</dbReference>
<dbReference type="Proteomes" id="UP000633936">
    <property type="component" value="Unassembled WGS sequence"/>
</dbReference>
<name>A0ABR7I635_9FIRM</name>
<dbReference type="EMBL" id="JACOQE010000031">
    <property type="protein sequence ID" value="MBC5741982.1"/>
    <property type="molecule type" value="Genomic_DNA"/>
</dbReference>
<keyword evidence="2" id="KW-1185">Reference proteome</keyword>
<reference evidence="1 2" key="1">
    <citation type="submission" date="2020-08" db="EMBL/GenBank/DDBJ databases">
        <title>Genome public.</title>
        <authorList>
            <person name="Liu C."/>
            <person name="Sun Q."/>
        </authorList>
    </citation>
    <scope>NUCLEOTIDE SEQUENCE [LARGE SCALE GENOMIC DNA]</scope>
    <source>
        <strain evidence="1 2">27-44</strain>
    </source>
</reference>
<comment type="caution">
    <text evidence="1">The sequence shown here is derived from an EMBL/GenBank/DDBJ whole genome shotgun (WGS) entry which is preliminary data.</text>
</comment>
<sequence>RQAQERFERLIEGMKQAQGITEQLKAENALEWTGCLNNIRACAREIVEKEIIFA</sequence>
<organism evidence="1 2">
    <name type="scientific">Blautia intestinalis</name>
    <dbReference type="NCBI Taxonomy" id="2763028"/>
    <lineage>
        <taxon>Bacteria</taxon>
        <taxon>Bacillati</taxon>
        <taxon>Bacillota</taxon>
        <taxon>Clostridia</taxon>
        <taxon>Lachnospirales</taxon>
        <taxon>Lachnospiraceae</taxon>
        <taxon>Blautia</taxon>
    </lineage>
</organism>
<proteinExistence type="predicted"/>
<feature type="non-terminal residue" evidence="1">
    <location>
        <position position="1"/>
    </location>
</feature>
<gene>
    <name evidence="1" type="ORF">H8Z79_16605</name>
</gene>
<evidence type="ECO:0000313" key="1">
    <source>
        <dbReference type="EMBL" id="MBC5741982.1"/>
    </source>
</evidence>
<accession>A0ABR7I635</accession>
<dbReference type="RefSeq" id="WP_029188229.1">
    <property type="nucleotide sequence ID" value="NZ_JACOQE010000031.1"/>
</dbReference>